<name>A0A7R8AL50_9EURO</name>
<dbReference type="KEGG" id="apuu:APUU_30572S"/>
<reference evidence="1" key="2">
    <citation type="submission" date="2021-02" db="EMBL/GenBank/DDBJ databases">
        <title>Aspergillus puulaauensis MK2 genome sequence.</title>
        <authorList>
            <person name="Futagami T."/>
            <person name="Mori K."/>
            <person name="Kadooka C."/>
            <person name="Tanaka T."/>
        </authorList>
    </citation>
    <scope>NUCLEOTIDE SEQUENCE</scope>
    <source>
        <strain evidence="1">MK2</strain>
    </source>
</reference>
<proteinExistence type="predicted"/>
<dbReference type="GeneID" id="64972352"/>
<sequence>MPTRQRFYLLNLCLIERSPIRLVHHVTTIFGRGGVRVANQGVCQAAELQLGIGYQLNSPNSIYLICPSITPTEEQTVGPGTRVYEMQSGYLEALNPCYRYPYIVHGSYKNWQFLNFPLEWRRWTNVVYWMTNRTLESIFPS</sequence>
<gene>
    <name evidence="1" type="ORF">APUU_30572S</name>
</gene>
<dbReference type="RefSeq" id="XP_041554541.1">
    <property type="nucleotide sequence ID" value="XM_041701680.1"/>
</dbReference>
<dbReference type="AlphaFoldDB" id="A0A7R8AL50"/>
<reference evidence="1" key="1">
    <citation type="submission" date="2021-01" db="EMBL/GenBank/DDBJ databases">
        <authorList>
            <consortium name="Aspergillus puulaauensis MK2 genome sequencing consortium"/>
            <person name="Kazuki M."/>
            <person name="Futagami T."/>
        </authorList>
    </citation>
    <scope>NUCLEOTIDE SEQUENCE</scope>
    <source>
        <strain evidence="1">MK2</strain>
    </source>
</reference>
<dbReference type="EMBL" id="AP024445">
    <property type="protein sequence ID" value="BCS22347.1"/>
    <property type="molecule type" value="Genomic_DNA"/>
</dbReference>
<keyword evidence="2" id="KW-1185">Reference proteome</keyword>
<evidence type="ECO:0000313" key="1">
    <source>
        <dbReference type="EMBL" id="BCS22347.1"/>
    </source>
</evidence>
<evidence type="ECO:0000313" key="2">
    <source>
        <dbReference type="Proteomes" id="UP000654913"/>
    </source>
</evidence>
<accession>A0A7R8AL50</accession>
<protein>
    <submittedName>
        <fullName evidence="1">Uncharacterized protein</fullName>
    </submittedName>
</protein>
<organism evidence="1 2">
    <name type="scientific">Aspergillus puulaauensis</name>
    <dbReference type="NCBI Taxonomy" id="1220207"/>
    <lineage>
        <taxon>Eukaryota</taxon>
        <taxon>Fungi</taxon>
        <taxon>Dikarya</taxon>
        <taxon>Ascomycota</taxon>
        <taxon>Pezizomycotina</taxon>
        <taxon>Eurotiomycetes</taxon>
        <taxon>Eurotiomycetidae</taxon>
        <taxon>Eurotiales</taxon>
        <taxon>Aspergillaceae</taxon>
        <taxon>Aspergillus</taxon>
    </lineage>
</organism>
<dbReference type="Proteomes" id="UP000654913">
    <property type="component" value="Chromosome 3"/>
</dbReference>